<reference evidence="7 8" key="1">
    <citation type="submission" date="2023-08" db="EMBL/GenBank/DDBJ databases">
        <title>Black Yeasts Isolated from many extreme environments.</title>
        <authorList>
            <person name="Coleine C."/>
            <person name="Stajich J.E."/>
            <person name="Selbmann L."/>
        </authorList>
    </citation>
    <scope>NUCLEOTIDE SEQUENCE [LARGE SCALE GENOMIC DNA]</scope>
    <source>
        <strain evidence="7 8">CCFEE 6328</strain>
    </source>
</reference>
<dbReference type="InterPro" id="IPR036396">
    <property type="entry name" value="Cyt_P450_sf"/>
</dbReference>
<dbReference type="Proteomes" id="UP001345691">
    <property type="component" value="Unassembled WGS sequence"/>
</dbReference>
<sequence length="415" mass="46970">MLCALIKVQTDFYPIQQLRLGKLPLPNLFSTRNDELHANMKRPVAHIYSMSSMVTFEPYVDHCSKLFFSRLDELYVSTGDDCDLGEWLQWYAMDVIAELTFGKMFGCLAVGGDVGDLIKTLAQFEQYAAVIGQVPYLHKLLLGNPILPYLVPKLEDINQVLKFSLDRIRERNSDKESRHEDFLSKLYTAKADGKMSEADTVRHSSANVFAGSDTTAVALRATIDGLLLRPECYRKLQAEIDRKREQGELSSPVKYSEAQQMPYLQAVLKEAMRWHPSVAMLLERHVPKGGTILCGIPIPANTIVGVNPWVVQRDRTIFGDDAHVFRPERWLEADTERFKIMDRAFLAFGGGSHTCIGRNISMMEMSKIIPSLLLEYDITRADPNARIRTVNYWFAVQKGLVVKLAKRKSLPQGPA</sequence>
<dbReference type="Pfam" id="PF00067">
    <property type="entry name" value="p450"/>
    <property type="match status" value="1"/>
</dbReference>
<proteinExistence type="inferred from homology"/>
<keyword evidence="3 6" id="KW-0479">Metal-binding</keyword>
<dbReference type="PANTHER" id="PTHR24305:SF232">
    <property type="entry name" value="P450, PUTATIVE (EUROFUNG)-RELATED"/>
    <property type="match status" value="1"/>
</dbReference>
<dbReference type="SUPFAM" id="SSF48264">
    <property type="entry name" value="Cytochrome P450"/>
    <property type="match status" value="1"/>
</dbReference>
<evidence type="ECO:0000313" key="8">
    <source>
        <dbReference type="Proteomes" id="UP001345691"/>
    </source>
</evidence>
<comment type="cofactor">
    <cofactor evidence="1">
        <name>heme</name>
        <dbReference type="ChEBI" id="CHEBI:30413"/>
    </cofactor>
</comment>
<evidence type="ECO:0000256" key="6">
    <source>
        <dbReference type="RuleBase" id="RU000461"/>
    </source>
</evidence>
<evidence type="ECO:0000256" key="2">
    <source>
        <dbReference type="ARBA" id="ARBA00010617"/>
    </source>
</evidence>
<evidence type="ECO:0000256" key="5">
    <source>
        <dbReference type="ARBA" id="ARBA00023004"/>
    </source>
</evidence>
<dbReference type="PRINTS" id="PR00385">
    <property type="entry name" value="P450"/>
</dbReference>
<dbReference type="CDD" id="cd11060">
    <property type="entry name" value="CYP57A1-like"/>
    <property type="match status" value="1"/>
</dbReference>
<evidence type="ECO:0000313" key="7">
    <source>
        <dbReference type="EMBL" id="KAK5048822.1"/>
    </source>
</evidence>
<dbReference type="InterPro" id="IPR001128">
    <property type="entry name" value="Cyt_P450"/>
</dbReference>
<evidence type="ECO:0000256" key="3">
    <source>
        <dbReference type="ARBA" id="ARBA00022723"/>
    </source>
</evidence>
<comment type="caution">
    <text evidence="7">The sequence shown here is derived from an EMBL/GenBank/DDBJ whole genome shotgun (WGS) entry which is preliminary data.</text>
</comment>
<comment type="similarity">
    <text evidence="2 6">Belongs to the cytochrome P450 family.</text>
</comment>
<gene>
    <name evidence="7" type="ORF">LTR69_011236</name>
</gene>
<dbReference type="PROSITE" id="PS00086">
    <property type="entry name" value="CYTOCHROME_P450"/>
    <property type="match status" value="1"/>
</dbReference>
<dbReference type="PRINTS" id="PR00463">
    <property type="entry name" value="EP450I"/>
</dbReference>
<dbReference type="InterPro" id="IPR017972">
    <property type="entry name" value="Cyt_P450_CS"/>
</dbReference>
<organism evidence="7 8">
    <name type="scientific">Exophiala sideris</name>
    <dbReference type="NCBI Taxonomy" id="1016849"/>
    <lineage>
        <taxon>Eukaryota</taxon>
        <taxon>Fungi</taxon>
        <taxon>Dikarya</taxon>
        <taxon>Ascomycota</taxon>
        <taxon>Pezizomycotina</taxon>
        <taxon>Eurotiomycetes</taxon>
        <taxon>Chaetothyriomycetidae</taxon>
        <taxon>Chaetothyriales</taxon>
        <taxon>Herpotrichiellaceae</taxon>
        <taxon>Exophiala</taxon>
    </lineage>
</organism>
<protein>
    <submittedName>
        <fullName evidence="7">Uncharacterized protein</fullName>
    </submittedName>
</protein>
<dbReference type="InterPro" id="IPR002401">
    <property type="entry name" value="Cyt_P450_E_grp-I"/>
</dbReference>
<dbReference type="PANTHER" id="PTHR24305">
    <property type="entry name" value="CYTOCHROME P450"/>
    <property type="match status" value="1"/>
</dbReference>
<name>A0ABR0IUS2_9EURO</name>
<keyword evidence="5 6" id="KW-0408">Iron</keyword>
<dbReference type="InterPro" id="IPR050121">
    <property type="entry name" value="Cytochrome_P450_monoxygenase"/>
</dbReference>
<keyword evidence="6" id="KW-0503">Monooxygenase</keyword>
<accession>A0ABR0IUS2</accession>
<dbReference type="EMBL" id="JAVRRF010000050">
    <property type="protein sequence ID" value="KAK5048822.1"/>
    <property type="molecule type" value="Genomic_DNA"/>
</dbReference>
<keyword evidence="8" id="KW-1185">Reference proteome</keyword>
<evidence type="ECO:0000256" key="4">
    <source>
        <dbReference type="ARBA" id="ARBA00023002"/>
    </source>
</evidence>
<keyword evidence="6" id="KW-0349">Heme</keyword>
<keyword evidence="4 6" id="KW-0560">Oxidoreductase</keyword>
<dbReference type="Gene3D" id="1.10.630.10">
    <property type="entry name" value="Cytochrome P450"/>
    <property type="match status" value="1"/>
</dbReference>
<evidence type="ECO:0000256" key="1">
    <source>
        <dbReference type="ARBA" id="ARBA00001971"/>
    </source>
</evidence>